<proteinExistence type="predicted"/>
<dbReference type="InterPro" id="IPR000801">
    <property type="entry name" value="Esterase-like"/>
</dbReference>
<gene>
    <name evidence="2" type="ORF">GCM10009117_14840</name>
</gene>
<evidence type="ECO:0000313" key="2">
    <source>
        <dbReference type="EMBL" id="GAA0872337.1"/>
    </source>
</evidence>
<evidence type="ECO:0000313" key="3">
    <source>
        <dbReference type="Proteomes" id="UP001500507"/>
    </source>
</evidence>
<dbReference type="SUPFAM" id="SSF53474">
    <property type="entry name" value="alpha/beta-Hydrolases"/>
    <property type="match status" value="1"/>
</dbReference>
<dbReference type="PANTHER" id="PTHR48098">
    <property type="entry name" value="ENTEROCHELIN ESTERASE-RELATED"/>
    <property type="match status" value="1"/>
</dbReference>
<dbReference type="Gene3D" id="3.40.50.1820">
    <property type="entry name" value="alpha/beta hydrolase"/>
    <property type="match status" value="1"/>
</dbReference>
<dbReference type="GO" id="GO:0016787">
    <property type="term" value="F:hydrolase activity"/>
    <property type="evidence" value="ECO:0007669"/>
    <property type="project" value="UniProtKB-KW"/>
</dbReference>
<dbReference type="InterPro" id="IPR029058">
    <property type="entry name" value="AB_hydrolase_fold"/>
</dbReference>
<accession>A0ABN1MGR8</accession>
<name>A0ABN1MGR8_9FLAO</name>
<feature type="chain" id="PRO_5045744115" evidence="1">
    <location>
        <begin position="18"/>
        <end position="309"/>
    </location>
</feature>
<sequence length="309" mass="35234">MKNIILFLLIVCFSGNAQQPSPVKVKNAVLAGGTLESVDSFPSNYIQSRRVDIWLPQGYTPSKKYGVLYMHDGQNLFDSTTTWNKQEWKIDETVTKLVNADKIEPVIVVGIHSISDIRWQDLYPEKTFDYMPKETAEAIRADAQKQNFNTNLTGDEYLKFLVEELKPFVDKTYATKPDKENTFVAGSSMGGLMSMYAIHEYPEILGGAAGISTHWPGANPTPDNPFEKAIFKYVEATMPNPKTHHVYYDFGTKTLDQYYPKYAPTVDSLYHNAGYTAKNFKNLKFEGTDHSEASWQKRVDVWMEFLMEK</sequence>
<feature type="signal peptide" evidence="1">
    <location>
        <begin position="1"/>
        <end position="17"/>
    </location>
</feature>
<keyword evidence="2" id="KW-0378">Hydrolase</keyword>
<dbReference type="EMBL" id="BAAAFG010000014">
    <property type="protein sequence ID" value="GAA0872337.1"/>
    <property type="molecule type" value="Genomic_DNA"/>
</dbReference>
<evidence type="ECO:0000256" key="1">
    <source>
        <dbReference type="SAM" id="SignalP"/>
    </source>
</evidence>
<dbReference type="InterPro" id="IPR050583">
    <property type="entry name" value="Mycobacterial_A85_antigen"/>
</dbReference>
<organism evidence="2 3">
    <name type="scientific">Gangjinia marincola</name>
    <dbReference type="NCBI Taxonomy" id="578463"/>
    <lineage>
        <taxon>Bacteria</taxon>
        <taxon>Pseudomonadati</taxon>
        <taxon>Bacteroidota</taxon>
        <taxon>Flavobacteriia</taxon>
        <taxon>Flavobacteriales</taxon>
        <taxon>Flavobacteriaceae</taxon>
        <taxon>Gangjinia</taxon>
    </lineage>
</organism>
<keyword evidence="1" id="KW-0732">Signal</keyword>
<dbReference type="PANTHER" id="PTHR48098:SF6">
    <property type="entry name" value="FERRI-BACILLIBACTIN ESTERASE BESA"/>
    <property type="match status" value="1"/>
</dbReference>
<dbReference type="RefSeq" id="WP_343765506.1">
    <property type="nucleotide sequence ID" value="NZ_BAAAFG010000014.1"/>
</dbReference>
<comment type="caution">
    <text evidence="2">The sequence shown here is derived from an EMBL/GenBank/DDBJ whole genome shotgun (WGS) entry which is preliminary data.</text>
</comment>
<dbReference type="Proteomes" id="UP001500507">
    <property type="component" value="Unassembled WGS sequence"/>
</dbReference>
<protein>
    <submittedName>
        <fullName evidence="2">Alpha/beta hydrolase-fold protein</fullName>
    </submittedName>
</protein>
<keyword evidence="3" id="KW-1185">Reference proteome</keyword>
<reference evidence="2 3" key="1">
    <citation type="journal article" date="2019" name="Int. J. Syst. Evol. Microbiol.">
        <title>The Global Catalogue of Microorganisms (GCM) 10K type strain sequencing project: providing services to taxonomists for standard genome sequencing and annotation.</title>
        <authorList>
            <consortium name="The Broad Institute Genomics Platform"/>
            <consortium name="The Broad Institute Genome Sequencing Center for Infectious Disease"/>
            <person name="Wu L."/>
            <person name="Ma J."/>
        </authorList>
    </citation>
    <scope>NUCLEOTIDE SEQUENCE [LARGE SCALE GENOMIC DNA]</scope>
    <source>
        <strain evidence="2 3">JCM 16082</strain>
    </source>
</reference>
<dbReference type="Pfam" id="PF00756">
    <property type="entry name" value="Esterase"/>
    <property type="match status" value="1"/>
</dbReference>